<evidence type="ECO:0000256" key="2">
    <source>
        <dbReference type="ARBA" id="ARBA00022741"/>
    </source>
</evidence>
<dbReference type="HAMAP" id="MF_00092">
    <property type="entry name" value="MutS2"/>
    <property type="match status" value="1"/>
</dbReference>
<feature type="region of interest" description="Disordered" evidence="8">
    <location>
        <begin position="638"/>
        <end position="660"/>
    </location>
</feature>
<keyword evidence="5 7" id="KW-0694">RNA-binding</keyword>
<keyword evidence="3 7" id="KW-0378">Hydrolase</keyword>
<name>D0MG72_RHOM4</name>
<dbReference type="eggNOG" id="COG1193">
    <property type="taxonomic scope" value="Bacteria"/>
</dbReference>
<keyword evidence="6 7" id="KW-0238">DNA-binding</keyword>
<comment type="similarity">
    <text evidence="7">Belongs to the DNA mismatch repair MutS family. MutS2 subfamily.</text>
</comment>
<evidence type="ECO:0000313" key="10">
    <source>
        <dbReference type="EMBL" id="ACY47628.1"/>
    </source>
</evidence>
<evidence type="ECO:0000256" key="4">
    <source>
        <dbReference type="ARBA" id="ARBA00022840"/>
    </source>
</evidence>
<dbReference type="KEGG" id="rmr:Rmar_0730"/>
<dbReference type="InterPro" id="IPR007696">
    <property type="entry name" value="DNA_mismatch_repair_MutS_core"/>
</dbReference>
<keyword evidence="4 7" id="KW-0067">ATP-binding</keyword>
<dbReference type="Gene3D" id="3.30.1370.110">
    <property type="match status" value="1"/>
</dbReference>
<dbReference type="GO" id="GO:0019843">
    <property type="term" value="F:rRNA binding"/>
    <property type="evidence" value="ECO:0007669"/>
    <property type="project" value="UniProtKB-UniRule"/>
</dbReference>
<dbReference type="GO" id="GO:0045910">
    <property type="term" value="P:negative regulation of DNA recombination"/>
    <property type="evidence" value="ECO:0007669"/>
    <property type="project" value="InterPro"/>
</dbReference>
<dbReference type="SMART" id="SM00533">
    <property type="entry name" value="MUTSd"/>
    <property type="match status" value="1"/>
</dbReference>
<dbReference type="InterPro" id="IPR005747">
    <property type="entry name" value="MutS2"/>
</dbReference>
<dbReference type="EC" id="3.1.-.-" evidence="7"/>
<dbReference type="HOGENOM" id="CLU_011252_2_1_10"/>
<reference evidence="10 11" key="1">
    <citation type="journal article" date="2009" name="Stand. Genomic Sci.">
        <title>Complete genome sequence of Rhodothermus marinus type strain (R-10).</title>
        <authorList>
            <person name="Nolan M."/>
            <person name="Tindall B.J."/>
            <person name="Pomrenke H."/>
            <person name="Lapidus A."/>
            <person name="Copeland A."/>
            <person name="Glavina Del Rio T."/>
            <person name="Lucas S."/>
            <person name="Chen F."/>
            <person name="Tice H."/>
            <person name="Cheng J.F."/>
            <person name="Saunders E."/>
            <person name="Han C."/>
            <person name="Bruce D."/>
            <person name="Goodwin L."/>
            <person name="Chain P."/>
            <person name="Pitluck S."/>
            <person name="Ovchinikova G."/>
            <person name="Pati A."/>
            <person name="Ivanova N."/>
            <person name="Mavromatis K."/>
            <person name="Chen A."/>
            <person name="Palaniappan K."/>
            <person name="Land M."/>
            <person name="Hauser L."/>
            <person name="Chang Y.J."/>
            <person name="Jeffries C.D."/>
            <person name="Brettin T."/>
            <person name="Goker M."/>
            <person name="Bristow J."/>
            <person name="Eisen J.A."/>
            <person name="Markowitz V."/>
            <person name="Hugenholtz P."/>
            <person name="Kyrpides N.C."/>
            <person name="Klenk H.P."/>
            <person name="Detter J.C."/>
        </authorList>
    </citation>
    <scope>NUCLEOTIDE SEQUENCE [LARGE SCALE GENOMIC DNA]</scope>
    <source>
        <strain evidence="11">ATCC 43812 / DSM 4252 / R-10</strain>
    </source>
</reference>
<dbReference type="PANTHER" id="PTHR48466">
    <property type="entry name" value="OS10G0509000 PROTEIN-RELATED"/>
    <property type="match status" value="1"/>
</dbReference>
<evidence type="ECO:0000256" key="3">
    <source>
        <dbReference type="ARBA" id="ARBA00022801"/>
    </source>
</evidence>
<comment type="function">
    <text evidence="7">Acts as a ribosome collision sensor, splitting the ribosome into its 2 subunits. Detects stalled/collided 70S ribosomes which it binds and splits by an ATP-hydrolysis driven conformational change. Acts upstream of the ribosome quality control system (RQC), a ribosome-associated complex that mediates the extraction of incompletely synthesized nascent chains from stalled ribosomes and their subsequent degradation. Probably generates substrates for RQC.</text>
</comment>
<dbReference type="STRING" id="518766.Rmar_0730"/>
<dbReference type="PANTHER" id="PTHR48466:SF2">
    <property type="entry name" value="OS10G0509000 PROTEIN"/>
    <property type="match status" value="1"/>
</dbReference>
<dbReference type="SMART" id="SM00463">
    <property type="entry name" value="SMR"/>
    <property type="match status" value="1"/>
</dbReference>
<dbReference type="GO" id="GO:0006298">
    <property type="term" value="P:mismatch repair"/>
    <property type="evidence" value="ECO:0007669"/>
    <property type="project" value="InterPro"/>
</dbReference>
<evidence type="ECO:0000313" key="11">
    <source>
        <dbReference type="Proteomes" id="UP000002221"/>
    </source>
</evidence>
<dbReference type="InterPro" id="IPR027417">
    <property type="entry name" value="P-loop_NTPase"/>
</dbReference>
<evidence type="ECO:0000256" key="7">
    <source>
        <dbReference type="HAMAP-Rule" id="MF_00092"/>
    </source>
</evidence>
<evidence type="ECO:0000256" key="6">
    <source>
        <dbReference type="ARBA" id="ARBA00023125"/>
    </source>
</evidence>
<keyword evidence="7" id="KW-0255">Endonuclease</keyword>
<dbReference type="GO" id="GO:0140664">
    <property type="term" value="F:ATP-dependent DNA damage sensor activity"/>
    <property type="evidence" value="ECO:0007669"/>
    <property type="project" value="InterPro"/>
</dbReference>
<dbReference type="NCBIfam" id="TIGR01069">
    <property type="entry name" value="mutS2"/>
    <property type="match status" value="1"/>
</dbReference>
<accession>D0MG72</accession>
<feature type="compositionally biased region" description="Basic residues" evidence="8">
    <location>
        <begin position="638"/>
        <end position="647"/>
    </location>
</feature>
<proteinExistence type="inferred from homology"/>
<keyword evidence="11" id="KW-1185">Reference proteome</keyword>
<dbReference type="InterPro" id="IPR000432">
    <property type="entry name" value="DNA_mismatch_repair_MutS_C"/>
</dbReference>
<dbReference type="PIRSF" id="PIRSF005814">
    <property type="entry name" value="MutS_YshD"/>
    <property type="match status" value="1"/>
</dbReference>
<organism evidence="10 11">
    <name type="scientific">Rhodothermus marinus (strain ATCC 43812 / DSM 4252 / R-10)</name>
    <name type="common">Rhodothermus obamensis</name>
    <dbReference type="NCBI Taxonomy" id="518766"/>
    <lineage>
        <taxon>Bacteria</taxon>
        <taxon>Pseudomonadati</taxon>
        <taxon>Rhodothermota</taxon>
        <taxon>Rhodothermia</taxon>
        <taxon>Rhodothermales</taxon>
        <taxon>Rhodothermaceae</taxon>
        <taxon>Rhodothermus</taxon>
    </lineage>
</organism>
<dbReference type="FunFam" id="3.40.50.300:FF:001531">
    <property type="entry name" value="Endonuclease MutS2"/>
    <property type="match status" value="1"/>
</dbReference>
<evidence type="ECO:0000256" key="5">
    <source>
        <dbReference type="ARBA" id="ARBA00022884"/>
    </source>
</evidence>
<dbReference type="CDD" id="cd06503">
    <property type="entry name" value="ATP-synt_Fo_b"/>
    <property type="match status" value="1"/>
</dbReference>
<dbReference type="EMBL" id="CP001807">
    <property type="protein sequence ID" value="ACY47628.1"/>
    <property type="molecule type" value="Genomic_DNA"/>
</dbReference>
<dbReference type="RefSeq" id="WP_012843240.1">
    <property type="nucleotide sequence ID" value="NC_013501.1"/>
</dbReference>
<keyword evidence="2 7" id="KW-0547">Nucleotide-binding</keyword>
<dbReference type="SUPFAM" id="SSF52540">
    <property type="entry name" value="P-loop containing nucleoside triphosphate hydrolases"/>
    <property type="match status" value="1"/>
</dbReference>
<dbReference type="GO" id="GO:0005524">
    <property type="term" value="F:ATP binding"/>
    <property type="evidence" value="ECO:0007669"/>
    <property type="project" value="UniProtKB-UniRule"/>
</dbReference>
<feature type="domain" description="Smr" evidence="9">
    <location>
        <begin position="729"/>
        <end position="804"/>
    </location>
</feature>
<dbReference type="InterPro" id="IPR046893">
    <property type="entry name" value="MSSS"/>
</dbReference>
<dbReference type="SUPFAM" id="SSF160443">
    <property type="entry name" value="SMR domain-like"/>
    <property type="match status" value="1"/>
</dbReference>
<evidence type="ECO:0000256" key="8">
    <source>
        <dbReference type="SAM" id="MobiDB-lite"/>
    </source>
</evidence>
<feature type="binding site" evidence="7">
    <location>
        <begin position="355"/>
        <end position="362"/>
    </location>
    <ligand>
        <name>ATP</name>
        <dbReference type="ChEBI" id="CHEBI:30616"/>
    </ligand>
</feature>
<sequence>MSPTDATLHGYPDTLETRLGFDVVREALKAQTRSPLGAEAVAQLRPLRDLEAVRAELARVEELQQALRFDDPVPLENLIDLRPWLVQAAPEGSRLEGEALEAVRRVLMTVRLLARYFRERRSKYPALAVLAERLTPLPELEQRLAAVVDEDGQVRDDASPELRRLRRQLALQRQRLREALLEALREAIRQGYATEDQPTIRNGRMVIPVRAEARRKVPGFVHDTSASGQTVYIEPASCLDLNNAVRELELAELREIDRILREATGWLRPHLPALKASLEVLGHFDLLQAKARLAELMDAHVPEVAADGVIELKRARNPVLVLHFRRLQETTGEVREVVPLDLTLGRTFHTLIITGPNAGGKTVAMKTVGLLVLMLACGLPIPADPASHVSLFDQLLIDIGDEQSVEADLSTFSAHMTHMAYMLARADARTLILIDEAGTGTDPDEGAALAQAILEELMRRGARTIATTHHGALKVFAYETEGVENGSMQFDQATLSPTYRFQLGVPGSSYAFEIARRMGIPEPVLARAQALVGRQQVALEALVRTLEARNQELEARLAALTEEQARLEQLRREYEARRAQLEAETEAIRQRALEEAEQLLKEANARIERTIREIKEAQAEREATRAAREALERFRRRLHEQRRRARPKPSAAEEPRSTLAVGDQVVLDEGGTPAEVLALEDDEALIAVGSLKMRVPVSRLRRLNRAARRAQTRTTTGATLPALQARTRIDVRGYRVDEALQAVERLIDEAVASGVREVEVLHGKGTGALRQAIRSYLQGRPEVERFEDAPWEQGGPGVTRIWLK</sequence>
<comment type="function">
    <text evidence="7">Endonuclease that is involved in the suppression of homologous recombination and thus may have a key role in the control of bacterial genetic diversity.</text>
</comment>
<dbReference type="SMART" id="SM00534">
    <property type="entry name" value="MUTSac"/>
    <property type="match status" value="1"/>
</dbReference>
<dbReference type="CDD" id="cd03280">
    <property type="entry name" value="ABC_MutS2"/>
    <property type="match status" value="1"/>
</dbReference>
<dbReference type="GO" id="GO:0004519">
    <property type="term" value="F:endonuclease activity"/>
    <property type="evidence" value="ECO:0007669"/>
    <property type="project" value="UniProtKB-UniRule"/>
</dbReference>
<protein>
    <recommendedName>
        <fullName evidence="7">Endonuclease MutS2</fullName>
        <ecNumber evidence="7">3.1.-.-</ecNumber>
    </recommendedName>
    <alternativeName>
        <fullName evidence="7">Ribosome-associated protein quality control-upstream factor</fullName>
        <shortName evidence="7">RQC-upstream factor</shortName>
        <shortName evidence="7">RqcU</shortName>
        <ecNumber evidence="7">3.6.4.-</ecNumber>
    </alternativeName>
</protein>
<dbReference type="Pfam" id="PF20297">
    <property type="entry name" value="MSSS"/>
    <property type="match status" value="1"/>
</dbReference>
<dbReference type="PROSITE" id="PS50828">
    <property type="entry name" value="SMR"/>
    <property type="match status" value="1"/>
</dbReference>
<dbReference type="GO" id="GO:0030983">
    <property type="term" value="F:mismatched DNA binding"/>
    <property type="evidence" value="ECO:0007669"/>
    <property type="project" value="InterPro"/>
</dbReference>
<dbReference type="InterPro" id="IPR036187">
    <property type="entry name" value="DNA_mismatch_repair_MutS_sf"/>
</dbReference>
<dbReference type="GO" id="GO:0016887">
    <property type="term" value="F:ATP hydrolysis activity"/>
    <property type="evidence" value="ECO:0007669"/>
    <property type="project" value="InterPro"/>
</dbReference>
<dbReference type="EC" id="3.6.4.-" evidence="7"/>
<gene>
    <name evidence="7" type="primary">mutS2</name>
    <name evidence="7" type="synonym">rqcU</name>
    <name evidence="10" type="ordered locus">Rmar_0730</name>
</gene>
<dbReference type="SUPFAM" id="SSF48334">
    <property type="entry name" value="DNA repair protein MutS, domain III"/>
    <property type="match status" value="1"/>
</dbReference>
<dbReference type="Gene3D" id="3.40.50.300">
    <property type="entry name" value="P-loop containing nucleotide triphosphate hydrolases"/>
    <property type="match status" value="1"/>
</dbReference>
<dbReference type="InterPro" id="IPR045076">
    <property type="entry name" value="MutS"/>
</dbReference>
<dbReference type="Pfam" id="PF00488">
    <property type="entry name" value="MutS_V"/>
    <property type="match status" value="1"/>
</dbReference>
<dbReference type="GO" id="GO:0043023">
    <property type="term" value="F:ribosomal large subunit binding"/>
    <property type="evidence" value="ECO:0007669"/>
    <property type="project" value="UniProtKB-UniRule"/>
</dbReference>
<dbReference type="Pfam" id="PF01713">
    <property type="entry name" value="Smr"/>
    <property type="match status" value="1"/>
</dbReference>
<comment type="subunit">
    <text evidence="7">Homodimer. Binds to stalled ribosomes, contacting rRNA.</text>
</comment>
<dbReference type="InterPro" id="IPR036063">
    <property type="entry name" value="Smr_dom_sf"/>
</dbReference>
<evidence type="ECO:0000259" key="9">
    <source>
        <dbReference type="PROSITE" id="PS50828"/>
    </source>
</evidence>
<dbReference type="Proteomes" id="UP000002221">
    <property type="component" value="Chromosome"/>
</dbReference>
<keyword evidence="1 7" id="KW-0699">rRNA-binding</keyword>
<evidence type="ECO:0000256" key="1">
    <source>
        <dbReference type="ARBA" id="ARBA00022730"/>
    </source>
</evidence>
<dbReference type="GO" id="GO:0072344">
    <property type="term" value="P:rescue of stalled ribosome"/>
    <property type="evidence" value="ECO:0007669"/>
    <property type="project" value="UniProtKB-UniRule"/>
</dbReference>
<dbReference type="AlphaFoldDB" id="D0MG72"/>
<dbReference type="OrthoDB" id="9808166at2"/>
<keyword evidence="7" id="KW-0540">Nuclease</keyword>
<dbReference type="InterPro" id="IPR002625">
    <property type="entry name" value="Smr_dom"/>
</dbReference>